<dbReference type="Proteomes" id="UP001150238">
    <property type="component" value="Unassembled WGS sequence"/>
</dbReference>
<proteinExistence type="predicted"/>
<protein>
    <submittedName>
        <fullName evidence="2">Uncharacterized protein</fullName>
    </submittedName>
</protein>
<evidence type="ECO:0000313" key="2">
    <source>
        <dbReference type="EMBL" id="KAJ4493883.1"/>
    </source>
</evidence>
<accession>A0A9W9AZ20</accession>
<gene>
    <name evidence="2" type="ORF">C8J55DRAFT_485219</name>
</gene>
<dbReference type="AlphaFoldDB" id="A0A9W9AZ20"/>
<reference evidence="2" key="1">
    <citation type="submission" date="2022-08" db="EMBL/GenBank/DDBJ databases">
        <authorList>
            <consortium name="DOE Joint Genome Institute"/>
            <person name="Min B."/>
            <person name="Riley R."/>
            <person name="Sierra-Patev S."/>
            <person name="Naranjo-Ortiz M."/>
            <person name="Looney B."/>
            <person name="Konkel Z."/>
            <person name="Slot J.C."/>
            <person name="Sakamoto Y."/>
            <person name="Steenwyk J.L."/>
            <person name="Rokas A."/>
            <person name="Carro J."/>
            <person name="Camarero S."/>
            <person name="Ferreira P."/>
            <person name="Molpeceres G."/>
            <person name="Ruiz-Duenas F.J."/>
            <person name="Serrano A."/>
            <person name="Henrissat B."/>
            <person name="Drula E."/>
            <person name="Hughes K.W."/>
            <person name="Mata J.L."/>
            <person name="Ishikawa N.K."/>
            <person name="Vargas-Isla R."/>
            <person name="Ushijima S."/>
            <person name="Smith C.A."/>
            <person name="Ahrendt S."/>
            <person name="Andreopoulos W."/>
            <person name="He G."/>
            <person name="Labutti K."/>
            <person name="Lipzen A."/>
            <person name="Ng V."/>
            <person name="Sandor L."/>
            <person name="Barry K."/>
            <person name="Martinez A.T."/>
            <person name="Xiao Y."/>
            <person name="Gibbons J.G."/>
            <person name="Terashima K."/>
            <person name="Hibbett D.S."/>
            <person name="Grigoriev I.V."/>
        </authorList>
    </citation>
    <scope>NUCLEOTIDE SEQUENCE</scope>
    <source>
        <strain evidence="2">Sp2 HRB7682 ss15</strain>
    </source>
</reference>
<evidence type="ECO:0000313" key="3">
    <source>
        <dbReference type="Proteomes" id="UP001150238"/>
    </source>
</evidence>
<comment type="caution">
    <text evidence="2">The sequence shown here is derived from an EMBL/GenBank/DDBJ whole genome shotgun (WGS) entry which is preliminary data.</text>
</comment>
<feature type="region of interest" description="Disordered" evidence="1">
    <location>
        <begin position="138"/>
        <end position="164"/>
    </location>
</feature>
<feature type="compositionally biased region" description="Acidic residues" evidence="1">
    <location>
        <begin position="143"/>
        <end position="155"/>
    </location>
</feature>
<dbReference type="EMBL" id="JANVFS010000003">
    <property type="protein sequence ID" value="KAJ4493883.1"/>
    <property type="molecule type" value="Genomic_DNA"/>
</dbReference>
<reference evidence="2" key="2">
    <citation type="journal article" date="2023" name="Proc. Natl. Acad. Sci. U.S.A.">
        <title>A global phylogenomic analysis of the shiitake genus Lentinula.</title>
        <authorList>
            <person name="Sierra-Patev S."/>
            <person name="Min B."/>
            <person name="Naranjo-Ortiz M."/>
            <person name="Looney B."/>
            <person name="Konkel Z."/>
            <person name="Slot J.C."/>
            <person name="Sakamoto Y."/>
            <person name="Steenwyk J.L."/>
            <person name="Rokas A."/>
            <person name="Carro J."/>
            <person name="Camarero S."/>
            <person name="Ferreira P."/>
            <person name="Molpeceres G."/>
            <person name="Ruiz-Duenas F.J."/>
            <person name="Serrano A."/>
            <person name="Henrissat B."/>
            <person name="Drula E."/>
            <person name="Hughes K.W."/>
            <person name="Mata J.L."/>
            <person name="Ishikawa N.K."/>
            <person name="Vargas-Isla R."/>
            <person name="Ushijima S."/>
            <person name="Smith C.A."/>
            <person name="Donoghue J."/>
            <person name="Ahrendt S."/>
            <person name="Andreopoulos W."/>
            <person name="He G."/>
            <person name="LaButti K."/>
            <person name="Lipzen A."/>
            <person name="Ng V."/>
            <person name="Riley R."/>
            <person name="Sandor L."/>
            <person name="Barry K."/>
            <person name="Martinez A.T."/>
            <person name="Xiao Y."/>
            <person name="Gibbons J.G."/>
            <person name="Terashima K."/>
            <person name="Grigoriev I.V."/>
            <person name="Hibbett D."/>
        </authorList>
    </citation>
    <scope>NUCLEOTIDE SEQUENCE</scope>
    <source>
        <strain evidence="2">Sp2 HRB7682 ss15</strain>
    </source>
</reference>
<evidence type="ECO:0000256" key="1">
    <source>
        <dbReference type="SAM" id="MobiDB-lite"/>
    </source>
</evidence>
<name>A0A9W9AZ20_9AGAR</name>
<sequence length="164" mass="18334">MFSSVSSFVASKASGDKSASLPTTPLLISTLSSNISSDGVEASGGHLHQTKVWADVEMYSGNYISRDAKDKTISPLLSGAENFQLYCDEKFQTRTGKEELECQFCGMSEEDISALVEQIGQRKVEKLARIEKFKNIYRRRPAEEEEDSDEDTDKEDELKRCTVM</sequence>
<organism evidence="2 3">
    <name type="scientific">Lentinula lateritia</name>
    <dbReference type="NCBI Taxonomy" id="40482"/>
    <lineage>
        <taxon>Eukaryota</taxon>
        <taxon>Fungi</taxon>
        <taxon>Dikarya</taxon>
        <taxon>Basidiomycota</taxon>
        <taxon>Agaricomycotina</taxon>
        <taxon>Agaricomycetes</taxon>
        <taxon>Agaricomycetidae</taxon>
        <taxon>Agaricales</taxon>
        <taxon>Marasmiineae</taxon>
        <taxon>Omphalotaceae</taxon>
        <taxon>Lentinula</taxon>
    </lineage>
</organism>